<evidence type="ECO:0000256" key="2">
    <source>
        <dbReference type="ARBA" id="ARBA00004580"/>
    </source>
</evidence>
<gene>
    <name evidence="11" type="ORF">chiPu_0012828</name>
</gene>
<dbReference type="Pfam" id="PF22669">
    <property type="entry name" value="Exo_endo_phos2"/>
    <property type="match status" value="1"/>
</dbReference>
<keyword evidence="8" id="KW-0472">Membrane</keyword>
<feature type="non-terminal residue" evidence="11">
    <location>
        <position position="898"/>
    </location>
</feature>
<dbReference type="SUPFAM" id="SSF48350">
    <property type="entry name" value="GTPase activation domain, GAP"/>
    <property type="match status" value="1"/>
</dbReference>
<comment type="subcellular location">
    <subcellularLocation>
        <location evidence="2">Cytoplasmic vesicle</location>
        <location evidence="2">Phagosome membrane</location>
    </subcellularLocation>
    <subcellularLocation>
        <location evidence="1">Early endosome membrane</location>
    </subcellularLocation>
</comment>
<dbReference type="InterPro" id="IPR000300">
    <property type="entry name" value="IPPc"/>
</dbReference>
<dbReference type="GO" id="GO:0046856">
    <property type="term" value="P:phosphatidylinositol dephosphorylation"/>
    <property type="evidence" value="ECO:0007669"/>
    <property type="project" value="InterPro"/>
</dbReference>
<dbReference type="GO" id="GO:0007165">
    <property type="term" value="P:signal transduction"/>
    <property type="evidence" value="ECO:0007669"/>
    <property type="project" value="InterPro"/>
</dbReference>
<feature type="non-terminal residue" evidence="11">
    <location>
        <position position="1"/>
    </location>
</feature>
<keyword evidence="12" id="KW-1185">Reference proteome</keyword>
<keyword evidence="5" id="KW-0967">Endosome</keyword>
<keyword evidence="7" id="KW-0443">Lipid metabolism</keyword>
<evidence type="ECO:0000256" key="8">
    <source>
        <dbReference type="ARBA" id="ARBA00023136"/>
    </source>
</evidence>
<evidence type="ECO:0000313" key="11">
    <source>
        <dbReference type="EMBL" id="GCC34355.1"/>
    </source>
</evidence>
<feature type="domain" description="Rho-GAP" evidence="10">
    <location>
        <begin position="742"/>
        <end position="898"/>
    </location>
</feature>
<dbReference type="SMART" id="SM00324">
    <property type="entry name" value="RhoGAP"/>
    <property type="match status" value="1"/>
</dbReference>
<dbReference type="Pfam" id="PF16776">
    <property type="entry name" value="INPP5B_PH"/>
    <property type="match status" value="1"/>
</dbReference>
<dbReference type="PANTHER" id="PTHR11200">
    <property type="entry name" value="INOSITOL 5-PHOSPHATASE"/>
    <property type="match status" value="1"/>
</dbReference>
<proteinExistence type="inferred from homology"/>
<dbReference type="SMART" id="SM00128">
    <property type="entry name" value="IPPc"/>
    <property type="match status" value="1"/>
</dbReference>
<evidence type="ECO:0000256" key="7">
    <source>
        <dbReference type="ARBA" id="ARBA00023098"/>
    </source>
</evidence>
<organism evidence="11 12">
    <name type="scientific">Chiloscyllium punctatum</name>
    <name type="common">Brownbanded bambooshark</name>
    <name type="synonym">Hemiscyllium punctatum</name>
    <dbReference type="NCBI Taxonomy" id="137246"/>
    <lineage>
        <taxon>Eukaryota</taxon>
        <taxon>Metazoa</taxon>
        <taxon>Chordata</taxon>
        <taxon>Craniata</taxon>
        <taxon>Vertebrata</taxon>
        <taxon>Chondrichthyes</taxon>
        <taxon>Elasmobranchii</taxon>
        <taxon>Galeomorphii</taxon>
        <taxon>Galeoidea</taxon>
        <taxon>Orectolobiformes</taxon>
        <taxon>Hemiscylliidae</taxon>
        <taxon>Chiloscyllium</taxon>
    </lineage>
</organism>
<accession>A0A401SVD7</accession>
<comment type="similarity">
    <text evidence="3">Belongs to the inositol 1,4,5-trisphosphate 5-phosphatase type II family.</text>
</comment>
<dbReference type="GO" id="GO:0004439">
    <property type="term" value="F:phosphatidylinositol-4,5-bisphosphate 5-phosphatase activity"/>
    <property type="evidence" value="ECO:0007669"/>
    <property type="project" value="UniProtKB-EC"/>
</dbReference>
<dbReference type="PANTHER" id="PTHR11200:SF300">
    <property type="entry name" value="TYPE II INOSITOL 1,4,5-TRISPHOSPHATE 5-PHOSPHATASE"/>
    <property type="match status" value="1"/>
</dbReference>
<dbReference type="InterPro" id="IPR008936">
    <property type="entry name" value="Rho_GTPase_activation_prot"/>
</dbReference>
<dbReference type="Gene3D" id="2.60.40.10">
    <property type="entry name" value="Immunoglobulins"/>
    <property type="match status" value="1"/>
</dbReference>
<name>A0A401SVD7_CHIPU</name>
<dbReference type="FunFam" id="2.60.40.10:FF:000132">
    <property type="entry name" value="Inositol polyphosphate 5-phosphatase OCRL-1 isoform b"/>
    <property type="match status" value="1"/>
</dbReference>
<dbReference type="CDD" id="cd04380">
    <property type="entry name" value="RhoGAP_OCRL1"/>
    <property type="match status" value="1"/>
</dbReference>
<dbReference type="EC" id="3.1.3.36" evidence="4"/>
<dbReference type="InterPro" id="IPR046985">
    <property type="entry name" value="IP5"/>
</dbReference>
<keyword evidence="9" id="KW-0968">Cytoplasmic vesicle</keyword>
<dbReference type="InterPro" id="IPR047078">
    <property type="entry name" value="RhoGAP_OCRL1"/>
</dbReference>
<dbReference type="InterPro" id="IPR000198">
    <property type="entry name" value="RhoGAP_dom"/>
</dbReference>
<dbReference type="Gene3D" id="3.60.10.10">
    <property type="entry name" value="Endonuclease/exonuclease/phosphatase"/>
    <property type="match status" value="1"/>
</dbReference>
<dbReference type="Proteomes" id="UP000287033">
    <property type="component" value="Unassembled WGS sequence"/>
</dbReference>
<dbReference type="PROSITE" id="PS50238">
    <property type="entry name" value="RHOGAP"/>
    <property type="match status" value="1"/>
</dbReference>
<dbReference type="AlphaFoldDB" id="A0A401SVD7"/>
<dbReference type="EMBL" id="BEZZ01000590">
    <property type="protein sequence ID" value="GCC34355.1"/>
    <property type="molecule type" value="Genomic_DNA"/>
</dbReference>
<dbReference type="GO" id="GO:0031901">
    <property type="term" value="C:early endosome membrane"/>
    <property type="evidence" value="ECO:0007669"/>
    <property type="project" value="UniProtKB-SubCell"/>
</dbReference>
<dbReference type="Gene3D" id="1.10.555.10">
    <property type="entry name" value="Rho GTPase activation protein"/>
    <property type="match status" value="1"/>
</dbReference>
<evidence type="ECO:0000256" key="6">
    <source>
        <dbReference type="ARBA" id="ARBA00022801"/>
    </source>
</evidence>
<sequence>RISKEVRVEIVEHCVFLYAVQGIMQHGESIESRIIGLVECSGEYAIFMYTHRRMAIIPEDVSLQEIVPVSEDLIIEEVFQESHVIGSDTTVKIISRDVDLELQLPFGSQAKIFLQEANKACEELLKQAVSGGFPPQFLWLSKYKQKKGFQLHRSLRMEHANCPSSSSSQKGDSDLLAIKHGGKERDSCMYEDGCDPTPGKYSSALETCSDTSTSCSAHPPATKPEKMKPDITDDKIRKADILPTSKAQILTMPQFGLRDNLIKSELLKQEEKYTYIRNYRIFAGTYNVNGKSPKEDLRPWLSSDSEPPDIYCVGFQEIDLSKETFLFNETPREEEWFIAVSESLHPSAAYAKIKLVRLVGMMLMLLVKKEHAAYVTEVEVETVGTGIMGRMGNKGGVSIRFQFHNTTLCIVNSHLAAHTEECDRRNQDYKDICTRMRFIQSTLPLTSLTIMKHDMIIWLGDLNYRICHPDVEVIKKLIALKDYQKLFKYDQLSKHMEESGVFQGFMEGPINFQPTYKYDIGSDNWDTSEKCRVPAWCDRILWKGSNIKQLEYRSHMALKISDHKPVSAIFLAGIKVVNEELFKKTYENIVRHLDRMENDSIPSVSLSKTEFHFENVKFMQLQVQTLTIANTGLVPCQFEFITKLDEPSYCKPWFSATPNKGILSEGERVEIELEVYVNKFTALSLNMGTDRIDDILILHLQRGKDYFVAICGNYLPSCFGSSLQALCYMKEPIREVKPERIEELERMVKENRSFDIFANEEPLEIPKELWMLVDHLHRNASLQDDLFQQPGLKSEFEEIRDCLDTGIPDFLPGSNHSVTEALLLFLDALPEPVIPYKFYKNCLESSCNYILSKQVVAMLPQVHKNVFNYLMAFLHDLLKNALHNNLDVPTLASIFGTL</sequence>
<protein>
    <recommendedName>
        <fullName evidence="4">phosphoinositide 5-phosphatase</fullName>
        <ecNumber evidence="4">3.1.3.36</ecNumber>
    </recommendedName>
</protein>
<dbReference type="InterPro" id="IPR031896">
    <property type="entry name" value="INPP5B_PH_dom"/>
</dbReference>
<comment type="caution">
    <text evidence="11">The sequence shown here is derived from an EMBL/GenBank/DDBJ whole genome shotgun (WGS) entry which is preliminary data.</text>
</comment>
<dbReference type="GO" id="GO:0052658">
    <property type="term" value="F:inositol-1,4,5-trisphosphate 5-phosphatase activity"/>
    <property type="evidence" value="ECO:0007669"/>
    <property type="project" value="TreeGrafter"/>
</dbReference>
<dbReference type="OrthoDB" id="7862313at2759"/>
<evidence type="ECO:0000256" key="9">
    <source>
        <dbReference type="ARBA" id="ARBA00023329"/>
    </source>
</evidence>
<dbReference type="GO" id="GO:0005829">
    <property type="term" value="C:cytosol"/>
    <property type="evidence" value="ECO:0007669"/>
    <property type="project" value="TreeGrafter"/>
</dbReference>
<dbReference type="InterPro" id="IPR013783">
    <property type="entry name" value="Ig-like_fold"/>
</dbReference>
<dbReference type="FunFam" id="3.60.10.10:FF:000004">
    <property type="entry name" value="Type II inositol 1,4,5-trisphosphate 5-phosphatase"/>
    <property type="match status" value="1"/>
</dbReference>
<evidence type="ECO:0000256" key="5">
    <source>
        <dbReference type="ARBA" id="ARBA00022753"/>
    </source>
</evidence>
<dbReference type="GO" id="GO:0030670">
    <property type="term" value="C:phagocytic vesicle membrane"/>
    <property type="evidence" value="ECO:0007669"/>
    <property type="project" value="UniProtKB-SubCell"/>
</dbReference>
<dbReference type="InterPro" id="IPR036691">
    <property type="entry name" value="Endo/exonu/phosph_ase_sf"/>
</dbReference>
<evidence type="ECO:0000259" key="10">
    <source>
        <dbReference type="PROSITE" id="PS50238"/>
    </source>
</evidence>
<evidence type="ECO:0000256" key="3">
    <source>
        <dbReference type="ARBA" id="ARBA00005910"/>
    </source>
</evidence>
<keyword evidence="6" id="KW-0378">Hydrolase</keyword>
<dbReference type="CDD" id="cd09093">
    <property type="entry name" value="INPP5c_INPP5B"/>
    <property type="match status" value="1"/>
</dbReference>
<dbReference type="InterPro" id="IPR037793">
    <property type="entry name" value="OCRL1/INPP5B_INPP5c"/>
</dbReference>
<evidence type="ECO:0000256" key="4">
    <source>
        <dbReference type="ARBA" id="ARBA00013044"/>
    </source>
</evidence>
<evidence type="ECO:0000313" key="12">
    <source>
        <dbReference type="Proteomes" id="UP000287033"/>
    </source>
</evidence>
<dbReference type="OMA" id="VREDAWC"/>
<reference evidence="11 12" key="1">
    <citation type="journal article" date="2018" name="Nat. Ecol. Evol.">
        <title>Shark genomes provide insights into elasmobranch evolution and the origin of vertebrates.</title>
        <authorList>
            <person name="Hara Y"/>
            <person name="Yamaguchi K"/>
            <person name="Onimaru K"/>
            <person name="Kadota M"/>
            <person name="Koyanagi M"/>
            <person name="Keeley SD"/>
            <person name="Tatsumi K"/>
            <person name="Tanaka K"/>
            <person name="Motone F"/>
            <person name="Kageyama Y"/>
            <person name="Nozu R"/>
            <person name="Adachi N"/>
            <person name="Nishimura O"/>
            <person name="Nakagawa R"/>
            <person name="Tanegashima C"/>
            <person name="Kiyatake I"/>
            <person name="Matsumoto R"/>
            <person name="Murakumo K"/>
            <person name="Nishida K"/>
            <person name="Terakita A"/>
            <person name="Kuratani S"/>
            <person name="Sato K"/>
            <person name="Hyodo S Kuraku.S."/>
        </authorList>
    </citation>
    <scope>NUCLEOTIDE SEQUENCE [LARGE SCALE GENOMIC DNA]</scope>
</reference>
<dbReference type="STRING" id="137246.A0A401SVD7"/>
<dbReference type="SUPFAM" id="SSF56219">
    <property type="entry name" value="DNase I-like"/>
    <property type="match status" value="1"/>
</dbReference>
<dbReference type="FunFam" id="1.10.555.10:FF:000012">
    <property type="entry name" value="Putative inositol polyphosphate 5-phosphatase OCRL-1"/>
    <property type="match status" value="1"/>
</dbReference>
<dbReference type="InterPro" id="IPR048869">
    <property type="entry name" value="OCRL-1_2_ASH"/>
</dbReference>
<dbReference type="Pfam" id="PF21310">
    <property type="entry name" value="OCRL-like_ASH"/>
    <property type="match status" value="1"/>
</dbReference>
<dbReference type="Gene3D" id="2.30.29.110">
    <property type="match status" value="1"/>
</dbReference>
<evidence type="ECO:0000256" key="1">
    <source>
        <dbReference type="ARBA" id="ARBA00004146"/>
    </source>
</evidence>
<dbReference type="Pfam" id="PF00620">
    <property type="entry name" value="RhoGAP"/>
    <property type="match status" value="1"/>
</dbReference>